<accession>A0A814Q4G5</accession>
<dbReference type="GO" id="GO:0020037">
    <property type="term" value="F:heme binding"/>
    <property type="evidence" value="ECO:0007669"/>
    <property type="project" value="InterPro"/>
</dbReference>
<gene>
    <name evidence="2" type="ORF">BJG266_LOCUS22070</name>
    <name evidence="3" type="ORF">QVE165_LOCUS30985</name>
</gene>
<evidence type="ECO:0000313" key="4">
    <source>
        <dbReference type="Proteomes" id="UP000663832"/>
    </source>
</evidence>
<feature type="transmembrane region" description="Helical" evidence="1">
    <location>
        <begin position="9"/>
        <end position="26"/>
    </location>
</feature>
<dbReference type="InterPro" id="IPR036396">
    <property type="entry name" value="Cyt_P450_sf"/>
</dbReference>
<dbReference type="EMBL" id="CAJNOI010000136">
    <property type="protein sequence ID" value="CAF1114099.1"/>
    <property type="molecule type" value="Genomic_DNA"/>
</dbReference>
<keyword evidence="4" id="KW-1185">Reference proteome</keyword>
<dbReference type="GO" id="GO:0005506">
    <property type="term" value="F:iron ion binding"/>
    <property type="evidence" value="ECO:0007669"/>
    <property type="project" value="InterPro"/>
</dbReference>
<sequence>MEKYHRSRYTISNVLLNIITLIAFDYDLESLSQTDSYNLRKAFNDFIHYANQFVLLTAIPLWLGKLILTLNWKYQQASGIMKRYVMNVISEE</sequence>
<keyword evidence="1" id="KW-1133">Transmembrane helix</keyword>
<dbReference type="OrthoDB" id="2789670at2759"/>
<name>A0A814Q4G5_9BILA</name>
<keyword evidence="1" id="KW-0472">Membrane</keyword>
<evidence type="ECO:0000313" key="5">
    <source>
        <dbReference type="Proteomes" id="UP000663877"/>
    </source>
</evidence>
<dbReference type="GO" id="GO:0016705">
    <property type="term" value="F:oxidoreductase activity, acting on paired donors, with incorporation or reduction of molecular oxygen"/>
    <property type="evidence" value="ECO:0007669"/>
    <property type="project" value="InterPro"/>
</dbReference>
<evidence type="ECO:0000313" key="2">
    <source>
        <dbReference type="EMBL" id="CAF1114099.1"/>
    </source>
</evidence>
<feature type="transmembrane region" description="Helical" evidence="1">
    <location>
        <begin position="46"/>
        <end position="68"/>
    </location>
</feature>
<dbReference type="SUPFAM" id="SSF48264">
    <property type="entry name" value="Cytochrome P450"/>
    <property type="match status" value="1"/>
</dbReference>
<protein>
    <submittedName>
        <fullName evidence="2">Uncharacterized protein</fullName>
    </submittedName>
</protein>
<evidence type="ECO:0000313" key="3">
    <source>
        <dbReference type="EMBL" id="CAF1296258.1"/>
    </source>
</evidence>
<organism evidence="2 5">
    <name type="scientific">Adineta steineri</name>
    <dbReference type="NCBI Taxonomy" id="433720"/>
    <lineage>
        <taxon>Eukaryota</taxon>
        <taxon>Metazoa</taxon>
        <taxon>Spiralia</taxon>
        <taxon>Gnathifera</taxon>
        <taxon>Rotifera</taxon>
        <taxon>Eurotatoria</taxon>
        <taxon>Bdelloidea</taxon>
        <taxon>Adinetida</taxon>
        <taxon>Adinetidae</taxon>
        <taxon>Adineta</taxon>
    </lineage>
</organism>
<comment type="caution">
    <text evidence="2">The sequence shown here is derived from an EMBL/GenBank/DDBJ whole genome shotgun (WGS) entry which is preliminary data.</text>
</comment>
<dbReference type="Proteomes" id="UP000663832">
    <property type="component" value="Unassembled WGS sequence"/>
</dbReference>
<proteinExistence type="predicted"/>
<dbReference type="EMBL" id="CAJNOM010000262">
    <property type="protein sequence ID" value="CAF1296258.1"/>
    <property type="molecule type" value="Genomic_DNA"/>
</dbReference>
<dbReference type="Gene3D" id="1.10.630.10">
    <property type="entry name" value="Cytochrome P450"/>
    <property type="match status" value="1"/>
</dbReference>
<dbReference type="AlphaFoldDB" id="A0A814Q4G5"/>
<dbReference type="Proteomes" id="UP000663877">
    <property type="component" value="Unassembled WGS sequence"/>
</dbReference>
<evidence type="ECO:0000256" key="1">
    <source>
        <dbReference type="SAM" id="Phobius"/>
    </source>
</evidence>
<reference evidence="2" key="1">
    <citation type="submission" date="2021-02" db="EMBL/GenBank/DDBJ databases">
        <authorList>
            <person name="Nowell W R."/>
        </authorList>
    </citation>
    <scope>NUCLEOTIDE SEQUENCE</scope>
</reference>
<dbReference type="GO" id="GO:0004497">
    <property type="term" value="F:monooxygenase activity"/>
    <property type="evidence" value="ECO:0007669"/>
    <property type="project" value="InterPro"/>
</dbReference>
<keyword evidence="1" id="KW-0812">Transmembrane</keyword>